<accession>A0ABR2CYT6</accession>
<reference evidence="2 3" key="1">
    <citation type="journal article" date="2024" name="G3 (Bethesda)">
        <title>Genome assembly of Hibiscus sabdariffa L. provides insights into metabolisms of medicinal natural products.</title>
        <authorList>
            <person name="Kim T."/>
        </authorList>
    </citation>
    <scope>NUCLEOTIDE SEQUENCE [LARGE SCALE GENOMIC DNA]</scope>
    <source>
        <strain evidence="2">TK-2024</strain>
        <tissue evidence="2">Old leaves</tissue>
    </source>
</reference>
<protein>
    <submittedName>
        <fullName evidence="2">Uncharacterized protein</fullName>
    </submittedName>
</protein>
<feature type="region of interest" description="Disordered" evidence="1">
    <location>
        <begin position="1"/>
        <end position="72"/>
    </location>
</feature>
<feature type="compositionally biased region" description="Polar residues" evidence="1">
    <location>
        <begin position="18"/>
        <end position="42"/>
    </location>
</feature>
<dbReference type="EMBL" id="JBBPBM010000039">
    <property type="protein sequence ID" value="KAK8526209.1"/>
    <property type="molecule type" value="Genomic_DNA"/>
</dbReference>
<dbReference type="Proteomes" id="UP001472677">
    <property type="component" value="Unassembled WGS sequence"/>
</dbReference>
<organism evidence="2 3">
    <name type="scientific">Hibiscus sabdariffa</name>
    <name type="common">roselle</name>
    <dbReference type="NCBI Taxonomy" id="183260"/>
    <lineage>
        <taxon>Eukaryota</taxon>
        <taxon>Viridiplantae</taxon>
        <taxon>Streptophyta</taxon>
        <taxon>Embryophyta</taxon>
        <taxon>Tracheophyta</taxon>
        <taxon>Spermatophyta</taxon>
        <taxon>Magnoliopsida</taxon>
        <taxon>eudicotyledons</taxon>
        <taxon>Gunneridae</taxon>
        <taxon>Pentapetalae</taxon>
        <taxon>rosids</taxon>
        <taxon>malvids</taxon>
        <taxon>Malvales</taxon>
        <taxon>Malvaceae</taxon>
        <taxon>Malvoideae</taxon>
        <taxon>Hibiscus</taxon>
    </lineage>
</organism>
<name>A0ABR2CYT6_9ROSI</name>
<comment type="caution">
    <text evidence="2">The sequence shown here is derived from an EMBL/GenBank/DDBJ whole genome shotgun (WGS) entry which is preliminary data.</text>
</comment>
<sequence length="94" mass="10098">MVSVEGSSKGGSDAVGLFSQSGPNAQDSSKQFVENMENLSQKLDSEIRDFSSESSSESVRSKTPVSMERSKRLDEDEAVIAICMGNLPYVGSDE</sequence>
<evidence type="ECO:0000313" key="3">
    <source>
        <dbReference type="Proteomes" id="UP001472677"/>
    </source>
</evidence>
<keyword evidence="3" id="KW-1185">Reference proteome</keyword>
<evidence type="ECO:0000313" key="2">
    <source>
        <dbReference type="EMBL" id="KAK8526209.1"/>
    </source>
</evidence>
<evidence type="ECO:0000256" key="1">
    <source>
        <dbReference type="SAM" id="MobiDB-lite"/>
    </source>
</evidence>
<gene>
    <name evidence="2" type="ORF">V6N12_020688</name>
</gene>
<proteinExistence type="predicted"/>